<dbReference type="PANTHER" id="PTHR10587">
    <property type="entry name" value="GLYCOSYL TRANSFERASE-RELATED"/>
    <property type="match status" value="1"/>
</dbReference>
<evidence type="ECO:0000313" key="5">
    <source>
        <dbReference type="EMBL" id="ATQ77246.1"/>
    </source>
</evidence>
<dbReference type="SUPFAM" id="SSF88713">
    <property type="entry name" value="Glycoside hydrolase/deacetylase"/>
    <property type="match status" value="1"/>
</dbReference>
<reference evidence="5" key="1">
    <citation type="submission" date="2017-10" db="EMBL/GenBank/DDBJ databases">
        <title>Massilia psychrophilum sp. nov., a novel purple-pigmented bacterium isolated from Tianshan glacier, Xinjiang Municipality, China.</title>
        <authorList>
            <person name="Wang H."/>
        </authorList>
    </citation>
    <scope>NUCLEOTIDE SEQUENCE [LARGE SCALE GENOMIC DNA]</scope>
    <source>
        <strain evidence="5">B2</strain>
    </source>
</reference>
<evidence type="ECO:0000256" key="2">
    <source>
        <dbReference type="ARBA" id="ARBA00022801"/>
    </source>
</evidence>
<keyword evidence="6" id="KW-1185">Reference proteome</keyword>
<keyword evidence="2" id="KW-0378">Hydrolase</keyword>
<feature type="domain" description="NodB homology" evidence="4">
    <location>
        <begin position="22"/>
        <end position="219"/>
    </location>
</feature>
<dbReference type="InterPro" id="IPR050248">
    <property type="entry name" value="Polysacc_deacetylase_ArnD"/>
</dbReference>
<name>A0A2D2DQI9_9BURK</name>
<protein>
    <submittedName>
        <fullName evidence="5">Polysaccharide deacetylase</fullName>
    </submittedName>
</protein>
<gene>
    <name evidence="5" type="ORF">CR152_24045</name>
</gene>
<dbReference type="PROSITE" id="PS51677">
    <property type="entry name" value="NODB"/>
    <property type="match status" value="1"/>
</dbReference>
<dbReference type="InterPro" id="IPR011330">
    <property type="entry name" value="Glyco_hydro/deAcase_b/a-brl"/>
</dbReference>
<dbReference type="AlphaFoldDB" id="A0A2D2DQI9"/>
<dbReference type="GO" id="GO:0016810">
    <property type="term" value="F:hydrolase activity, acting on carbon-nitrogen (but not peptide) bonds"/>
    <property type="evidence" value="ECO:0007669"/>
    <property type="project" value="InterPro"/>
</dbReference>
<evidence type="ECO:0000256" key="1">
    <source>
        <dbReference type="ARBA" id="ARBA00022723"/>
    </source>
</evidence>
<dbReference type="RefSeq" id="WP_099879245.1">
    <property type="nucleotide sequence ID" value="NZ_CP024608.1"/>
</dbReference>
<evidence type="ECO:0000256" key="3">
    <source>
        <dbReference type="SAM" id="SignalP"/>
    </source>
</evidence>
<evidence type="ECO:0000313" key="6">
    <source>
        <dbReference type="Proteomes" id="UP000229897"/>
    </source>
</evidence>
<dbReference type="GO" id="GO:0016020">
    <property type="term" value="C:membrane"/>
    <property type="evidence" value="ECO:0007669"/>
    <property type="project" value="TreeGrafter"/>
</dbReference>
<accession>A0A2D2DQI9</accession>
<dbReference type="GO" id="GO:0046872">
    <property type="term" value="F:metal ion binding"/>
    <property type="evidence" value="ECO:0007669"/>
    <property type="project" value="UniProtKB-KW"/>
</dbReference>
<feature type="chain" id="PRO_5013850787" evidence="3">
    <location>
        <begin position="22"/>
        <end position="306"/>
    </location>
</feature>
<dbReference type="KEGG" id="mass:CR152_24045"/>
<dbReference type="PANTHER" id="PTHR10587:SF133">
    <property type="entry name" value="CHITIN DEACETYLASE 1-RELATED"/>
    <property type="match status" value="1"/>
</dbReference>
<dbReference type="GO" id="GO:0005975">
    <property type="term" value="P:carbohydrate metabolic process"/>
    <property type="evidence" value="ECO:0007669"/>
    <property type="project" value="InterPro"/>
</dbReference>
<organism evidence="5 6">
    <name type="scientific">Massilia violaceinigra</name>
    <dbReference type="NCBI Taxonomy" id="2045208"/>
    <lineage>
        <taxon>Bacteria</taxon>
        <taxon>Pseudomonadati</taxon>
        <taxon>Pseudomonadota</taxon>
        <taxon>Betaproteobacteria</taxon>
        <taxon>Burkholderiales</taxon>
        <taxon>Oxalobacteraceae</taxon>
        <taxon>Telluria group</taxon>
        <taxon>Massilia</taxon>
    </lineage>
</organism>
<dbReference type="Proteomes" id="UP000229897">
    <property type="component" value="Chromosome"/>
</dbReference>
<keyword evidence="1" id="KW-0479">Metal-binding</keyword>
<sequence>MLKKLLLALALGMTLIPSVHAQSIAFTFDDGPELAETPRMSPQQRNQAMLDALAKHKVKAALFVTVGNGADRPAGLALARAWGQAGHAVGNHSMTHPDFHDAQVSLAQFQQELIDCDAVISTLPGYQKWFRFPYLREGNVPEKRDGMRAFMKAQAYRNAYVSLDTSDWRLNDKLIEVLKSGNAAAVGPVREAYLAHVRQRAQAYRSLSHTLQGRDIAQVILLHHNLINAMWLDDVIAMFKQMGWTITTPEAAFADPVYQLVPERETAGQSLLLSMARSLGVGKFEGWSRLVDDGDYEIAALKAQGI</sequence>
<dbReference type="EMBL" id="CP024608">
    <property type="protein sequence ID" value="ATQ77246.1"/>
    <property type="molecule type" value="Genomic_DNA"/>
</dbReference>
<dbReference type="Gene3D" id="3.20.20.370">
    <property type="entry name" value="Glycoside hydrolase/deacetylase"/>
    <property type="match status" value="1"/>
</dbReference>
<evidence type="ECO:0000259" key="4">
    <source>
        <dbReference type="PROSITE" id="PS51677"/>
    </source>
</evidence>
<feature type="signal peptide" evidence="3">
    <location>
        <begin position="1"/>
        <end position="21"/>
    </location>
</feature>
<keyword evidence="3" id="KW-0732">Signal</keyword>
<proteinExistence type="predicted"/>
<dbReference type="OrthoDB" id="115239at2"/>
<dbReference type="InterPro" id="IPR002509">
    <property type="entry name" value="NODB_dom"/>
</dbReference>
<dbReference type="Pfam" id="PF01522">
    <property type="entry name" value="Polysacc_deac_1"/>
    <property type="match status" value="1"/>
</dbReference>